<reference evidence="6" key="1">
    <citation type="submission" date="2022-08" db="EMBL/GenBank/DDBJ databases">
        <authorList>
            <person name="Gutierrez-Valencia J."/>
        </authorList>
    </citation>
    <scope>NUCLEOTIDE SEQUENCE</scope>
</reference>
<keyword evidence="7" id="KW-1185">Reference proteome</keyword>
<evidence type="ECO:0000259" key="5">
    <source>
        <dbReference type="PROSITE" id="PS51017"/>
    </source>
</evidence>
<evidence type="ECO:0000256" key="2">
    <source>
        <dbReference type="ARBA" id="ARBA00023242"/>
    </source>
</evidence>
<feature type="domain" description="CCT" evidence="5">
    <location>
        <begin position="364"/>
        <end position="406"/>
    </location>
</feature>
<evidence type="ECO:0000313" key="7">
    <source>
        <dbReference type="Proteomes" id="UP001154282"/>
    </source>
</evidence>
<dbReference type="InterPro" id="IPR045281">
    <property type="entry name" value="CONSTANS-like"/>
</dbReference>
<organism evidence="6 7">
    <name type="scientific">Linum tenue</name>
    <dbReference type="NCBI Taxonomy" id="586396"/>
    <lineage>
        <taxon>Eukaryota</taxon>
        <taxon>Viridiplantae</taxon>
        <taxon>Streptophyta</taxon>
        <taxon>Embryophyta</taxon>
        <taxon>Tracheophyta</taxon>
        <taxon>Spermatophyta</taxon>
        <taxon>Magnoliopsida</taxon>
        <taxon>eudicotyledons</taxon>
        <taxon>Gunneridae</taxon>
        <taxon>Pentapetalae</taxon>
        <taxon>rosids</taxon>
        <taxon>fabids</taxon>
        <taxon>Malpighiales</taxon>
        <taxon>Linaceae</taxon>
        <taxon>Linum</taxon>
    </lineage>
</organism>
<feature type="region of interest" description="Disordered" evidence="4">
    <location>
        <begin position="70"/>
        <end position="133"/>
    </location>
</feature>
<gene>
    <name evidence="6" type="ORF">LITE_LOCUS3861</name>
</gene>
<feature type="compositionally biased region" description="Low complexity" evidence="4">
    <location>
        <begin position="90"/>
        <end position="133"/>
    </location>
</feature>
<protein>
    <recommendedName>
        <fullName evidence="5">CCT domain-containing protein</fullName>
    </recommendedName>
</protein>
<dbReference type="EMBL" id="CAMGYJ010000002">
    <property type="protein sequence ID" value="CAI0383120.1"/>
    <property type="molecule type" value="Genomic_DNA"/>
</dbReference>
<dbReference type="PANTHER" id="PTHR31319">
    <property type="entry name" value="ZINC FINGER PROTEIN CONSTANS-LIKE 4"/>
    <property type="match status" value="1"/>
</dbReference>
<dbReference type="InterPro" id="IPR010402">
    <property type="entry name" value="CCT_domain"/>
</dbReference>
<accession>A0AAV0HFY4</accession>
<dbReference type="GO" id="GO:0009909">
    <property type="term" value="P:regulation of flower development"/>
    <property type="evidence" value="ECO:0007669"/>
    <property type="project" value="InterPro"/>
</dbReference>
<evidence type="ECO:0000256" key="4">
    <source>
        <dbReference type="SAM" id="MobiDB-lite"/>
    </source>
</evidence>
<name>A0AAV0HFY4_9ROSI</name>
<dbReference type="GO" id="GO:0005634">
    <property type="term" value="C:nucleus"/>
    <property type="evidence" value="ECO:0007669"/>
    <property type="project" value="UniProtKB-SubCell"/>
</dbReference>
<evidence type="ECO:0000256" key="3">
    <source>
        <dbReference type="PROSITE-ProRule" id="PRU00357"/>
    </source>
</evidence>
<dbReference type="PANTHER" id="PTHR31319:SF110">
    <property type="entry name" value="CCT MOTIF FAMILY PROTEIN"/>
    <property type="match status" value="1"/>
</dbReference>
<dbReference type="PROSITE" id="PS51017">
    <property type="entry name" value="CCT"/>
    <property type="match status" value="1"/>
</dbReference>
<keyword evidence="2 3" id="KW-0539">Nucleus</keyword>
<evidence type="ECO:0000313" key="6">
    <source>
        <dbReference type="EMBL" id="CAI0383120.1"/>
    </source>
</evidence>
<comment type="caution">
    <text evidence="6">The sequence shown here is derived from an EMBL/GenBank/DDBJ whole genome shotgun (WGS) entry which is preliminary data.</text>
</comment>
<dbReference type="Pfam" id="PF06203">
    <property type="entry name" value="CCT"/>
    <property type="match status" value="1"/>
</dbReference>
<dbReference type="GO" id="GO:0003700">
    <property type="term" value="F:DNA-binding transcription factor activity"/>
    <property type="evidence" value="ECO:0007669"/>
    <property type="project" value="TreeGrafter"/>
</dbReference>
<dbReference type="Proteomes" id="UP001154282">
    <property type="component" value="Unassembled WGS sequence"/>
</dbReference>
<evidence type="ECO:0000256" key="1">
    <source>
        <dbReference type="ARBA" id="ARBA00004123"/>
    </source>
</evidence>
<proteinExistence type="predicted"/>
<comment type="subcellular location">
    <subcellularLocation>
        <location evidence="1 3">Nucleus</location>
    </subcellularLocation>
</comment>
<sequence length="464" mass="51183">MNFCYENLVPSRVFDLLMGELLLQDDVSSPISAQLLEFCDSDFFQETMQNSDVTSSSNCCYDENSPYTTNLSLPPDLEKYNHNNTTGQDTNNCNTTNSTNNNNNNNGPTTSNTTTSTTSAATAANTTATTTNSSNLSSILFDSQDELDNDISASIDFTSSPVAFSVPPFSHNNFDFTSIHPHHLTLSDCLTDHHALSHYSSSSPVAAATTDHHHHQHNHNNQNIPQFMIPSLFEEDCLSSVPSYVHLNPASPSCSFLGTNFTTFMPSGAMSAVDNSGIFTAGGIYMGGEQLLQSQELDYQGDNGGIYCPSDSLQRVFNPSDLQAFSNETKQLVGGAPSSTPLTTELASLEDSSFKVGKLSVEQRKEKIHRYMKKRNERNFSKKIKYACRKTLADSRPRVRGRFAKNDDFGDTNRAACSNHEEEEDDEQVAVKEEVEMVDQAADIFSHISGVNSFNRNYIQSSWI</sequence>
<dbReference type="AlphaFoldDB" id="A0AAV0HFY4"/>